<dbReference type="InterPro" id="IPR002156">
    <property type="entry name" value="RNaseH_domain"/>
</dbReference>
<reference evidence="3 4" key="1">
    <citation type="journal article" date="2014" name="Genome Biol. Evol.">
        <title>Comparative genomics and transcriptomics analyses reveal divergent lifestyle features of nematode endoparasitic fungus Hirsutella minnesotensis.</title>
        <authorList>
            <person name="Lai Y."/>
            <person name="Liu K."/>
            <person name="Zhang X."/>
            <person name="Zhang X."/>
            <person name="Li K."/>
            <person name="Wang N."/>
            <person name="Shu C."/>
            <person name="Wu Y."/>
            <person name="Wang C."/>
            <person name="Bushley K.E."/>
            <person name="Xiang M."/>
            <person name="Liu X."/>
        </authorList>
    </citation>
    <scope>NUCLEOTIDE SEQUENCE [LARGE SCALE GENOMIC DNA]</scope>
    <source>
        <strain evidence="3 4">3608</strain>
    </source>
</reference>
<dbReference type="InterPro" id="IPR012337">
    <property type="entry name" value="RNaseH-like_sf"/>
</dbReference>
<dbReference type="CDD" id="cd09276">
    <property type="entry name" value="Rnase_HI_RT_non_LTR"/>
    <property type="match status" value="1"/>
</dbReference>
<evidence type="ECO:0000256" key="1">
    <source>
        <dbReference type="SAM" id="MobiDB-lite"/>
    </source>
</evidence>
<dbReference type="Proteomes" id="UP000054481">
    <property type="component" value="Unassembled WGS sequence"/>
</dbReference>
<accession>A0A0F7ZG11</accession>
<evidence type="ECO:0000313" key="4">
    <source>
        <dbReference type="Proteomes" id="UP000054481"/>
    </source>
</evidence>
<dbReference type="PROSITE" id="PS50879">
    <property type="entry name" value="RNASE_H_1"/>
    <property type="match status" value="1"/>
</dbReference>
<gene>
    <name evidence="3" type="ORF">HIM_10542</name>
</gene>
<dbReference type="AlphaFoldDB" id="A0A0F7ZG11"/>
<evidence type="ECO:0000313" key="3">
    <source>
        <dbReference type="EMBL" id="KJZ70081.1"/>
    </source>
</evidence>
<name>A0A0F7ZG11_9HYPO</name>
<feature type="region of interest" description="Disordered" evidence="1">
    <location>
        <begin position="25"/>
        <end position="50"/>
    </location>
</feature>
<dbReference type="EMBL" id="KQ030651">
    <property type="protein sequence ID" value="KJZ70081.1"/>
    <property type="molecule type" value="Genomic_DNA"/>
</dbReference>
<protein>
    <recommendedName>
        <fullName evidence="2">RNase H type-1 domain-containing protein</fullName>
    </recommendedName>
</protein>
<sequence length="353" mass="39339">MDFNDNLAWKQKFCSRLWRLLAQTPRLEPPPPLPRPQPPSMDPTGGMPKAEGAQAFRDWLKRAEDTDEIIVYSDGSQTTSSPAVPGQTGYGFTVHRGGKEITVGAGRITHGEVYDGEIIGALEGLKEALKLPARRIHVCLDNTSAARAIMGDSGSSSQHEAMTFVALAREHGDTHVRWVPGHADIPGNDRADELAKAGATLPDPTMDITTLAYLRRKAKADAASRFEAWWQAEMPDSYRALKLKTTTKCPKELVGVPRERLHHLLAARSKHGDFAQYHERFNHPDALLVCSCVRRKAPDHIFYCRKIDPVRRMKLTPSAGQAINSAIGLKYEKFLKLMEKTSFFQQICPRHQA</sequence>
<dbReference type="InterPro" id="IPR036397">
    <property type="entry name" value="RNaseH_sf"/>
</dbReference>
<dbReference type="SUPFAM" id="SSF53098">
    <property type="entry name" value="Ribonuclease H-like"/>
    <property type="match status" value="1"/>
</dbReference>
<dbReference type="Gene3D" id="3.30.420.10">
    <property type="entry name" value="Ribonuclease H-like superfamily/Ribonuclease H"/>
    <property type="match status" value="1"/>
</dbReference>
<feature type="compositionally biased region" description="Pro residues" evidence="1">
    <location>
        <begin position="27"/>
        <end position="41"/>
    </location>
</feature>
<keyword evidence="4" id="KW-1185">Reference proteome</keyword>
<dbReference type="Pfam" id="PF00075">
    <property type="entry name" value="RNase_H"/>
    <property type="match status" value="1"/>
</dbReference>
<evidence type="ECO:0000259" key="2">
    <source>
        <dbReference type="PROSITE" id="PS50879"/>
    </source>
</evidence>
<dbReference type="GO" id="GO:0003676">
    <property type="term" value="F:nucleic acid binding"/>
    <property type="evidence" value="ECO:0007669"/>
    <property type="project" value="InterPro"/>
</dbReference>
<proteinExistence type="predicted"/>
<feature type="domain" description="RNase H type-1" evidence="2">
    <location>
        <begin position="65"/>
        <end position="200"/>
    </location>
</feature>
<organism evidence="3 4">
    <name type="scientific">Hirsutella minnesotensis 3608</name>
    <dbReference type="NCBI Taxonomy" id="1043627"/>
    <lineage>
        <taxon>Eukaryota</taxon>
        <taxon>Fungi</taxon>
        <taxon>Dikarya</taxon>
        <taxon>Ascomycota</taxon>
        <taxon>Pezizomycotina</taxon>
        <taxon>Sordariomycetes</taxon>
        <taxon>Hypocreomycetidae</taxon>
        <taxon>Hypocreales</taxon>
        <taxon>Ophiocordycipitaceae</taxon>
        <taxon>Hirsutella</taxon>
    </lineage>
</organism>
<dbReference type="OrthoDB" id="5079558at2759"/>
<dbReference type="GO" id="GO:0004523">
    <property type="term" value="F:RNA-DNA hybrid ribonuclease activity"/>
    <property type="evidence" value="ECO:0007669"/>
    <property type="project" value="InterPro"/>
</dbReference>